<evidence type="ECO:0000256" key="3">
    <source>
        <dbReference type="ARBA" id="ARBA00022692"/>
    </source>
</evidence>
<dbReference type="SMR" id="V7CDH7"/>
<dbReference type="OrthoDB" id="8904098at2759"/>
<dbReference type="Gene3D" id="1.20.1250.20">
    <property type="entry name" value="MFS general substrate transporter like domains"/>
    <property type="match status" value="1"/>
</dbReference>
<organism evidence="7 8">
    <name type="scientific">Phaseolus vulgaris</name>
    <name type="common">Kidney bean</name>
    <name type="synonym">French bean</name>
    <dbReference type="NCBI Taxonomy" id="3885"/>
    <lineage>
        <taxon>Eukaryota</taxon>
        <taxon>Viridiplantae</taxon>
        <taxon>Streptophyta</taxon>
        <taxon>Embryophyta</taxon>
        <taxon>Tracheophyta</taxon>
        <taxon>Spermatophyta</taxon>
        <taxon>Magnoliopsida</taxon>
        <taxon>eudicotyledons</taxon>
        <taxon>Gunneridae</taxon>
        <taxon>Pentapetalae</taxon>
        <taxon>rosids</taxon>
        <taxon>fabids</taxon>
        <taxon>Fabales</taxon>
        <taxon>Fabaceae</taxon>
        <taxon>Papilionoideae</taxon>
        <taxon>50 kb inversion clade</taxon>
        <taxon>NPAAA clade</taxon>
        <taxon>indigoferoid/millettioid clade</taxon>
        <taxon>Phaseoleae</taxon>
        <taxon>Phaseolus</taxon>
    </lineage>
</organism>
<evidence type="ECO:0000313" key="8">
    <source>
        <dbReference type="Proteomes" id="UP000000226"/>
    </source>
</evidence>
<dbReference type="Proteomes" id="UP000000226">
    <property type="component" value="Chromosome 3"/>
</dbReference>
<proteinExistence type="inferred from homology"/>
<keyword evidence="3 6" id="KW-0812">Transmembrane</keyword>
<evidence type="ECO:0000256" key="1">
    <source>
        <dbReference type="ARBA" id="ARBA00004141"/>
    </source>
</evidence>
<dbReference type="SUPFAM" id="SSF103473">
    <property type="entry name" value="MFS general substrate transporter"/>
    <property type="match status" value="1"/>
</dbReference>
<evidence type="ECO:0000256" key="6">
    <source>
        <dbReference type="SAM" id="Phobius"/>
    </source>
</evidence>
<dbReference type="PhylomeDB" id="V7CDH7"/>
<evidence type="ECO:0000256" key="5">
    <source>
        <dbReference type="ARBA" id="ARBA00023136"/>
    </source>
</evidence>
<keyword evidence="5 6" id="KW-0472">Membrane</keyword>
<feature type="transmembrane region" description="Helical" evidence="6">
    <location>
        <begin position="548"/>
        <end position="571"/>
    </location>
</feature>
<dbReference type="OMA" id="CTLYYMG"/>
<evidence type="ECO:0000313" key="7">
    <source>
        <dbReference type="EMBL" id="ESW27340.1"/>
    </source>
</evidence>
<evidence type="ECO:0000256" key="2">
    <source>
        <dbReference type="ARBA" id="ARBA00005982"/>
    </source>
</evidence>
<name>V7CDH7_PHAVU</name>
<dbReference type="AlphaFoldDB" id="V7CDH7"/>
<dbReference type="Pfam" id="PF00854">
    <property type="entry name" value="PTR2"/>
    <property type="match status" value="1"/>
</dbReference>
<dbReference type="EMBL" id="CM002290">
    <property type="protein sequence ID" value="ESW27340.1"/>
    <property type="molecule type" value="Genomic_DNA"/>
</dbReference>
<dbReference type="InterPro" id="IPR036259">
    <property type="entry name" value="MFS_trans_sf"/>
</dbReference>
<keyword evidence="4 6" id="KW-1133">Transmembrane helix</keyword>
<dbReference type="CDD" id="cd17416">
    <property type="entry name" value="MFS_NPF1_2"/>
    <property type="match status" value="1"/>
</dbReference>
<feature type="transmembrane region" description="Helical" evidence="6">
    <location>
        <begin position="72"/>
        <end position="91"/>
    </location>
</feature>
<protein>
    <submittedName>
        <fullName evidence="7">Uncharacterized protein</fullName>
    </submittedName>
</protein>
<dbReference type="InterPro" id="IPR000109">
    <property type="entry name" value="POT_fam"/>
</dbReference>
<feature type="transmembrane region" description="Helical" evidence="6">
    <location>
        <begin position="98"/>
        <end position="121"/>
    </location>
</feature>
<sequence>MNLVGKRDSGPEIMEKNEAEEEPKINYRGWKVMPLIIGNETFEKLGTIGTLANLLVYLTTVFNLDSITATNIINIFNGSASLSTVVGAFLCDTYFGRYSTLGFCTVSSFLGLLVIQLTAWIKEMHPPSCGKENSTCTGPSTGQMAFLLCGFGLLIVGAAGIRPCNLAFGVDQFNPNTESGKKGINSFFNWYFFTFTFAQMVSVSLIVYVQTNVSWALGLGIPAVLMLLACTLYYMGTNYYVKVKPIGKAPLTTIVQAIVVAVKKRKLNLPQQSLLSLFNYISPHSLNSKLPHTSQFRFLDKAAIITPKDDINPDGSASDPWNLCSMQQVEELKCLVRVIPIWVSGIFFFVVIVQQNTMLVLQTLQADRRVLNSNFEIPAASYTIFQMMSLTIWLPIYDRIIVPLLQKFTKKEGGITVLQRMGIGMFLSVLCAMVSGFSEERRRTMALSNPIGIYPRKGEISSMSALWFIPQLALAGLSEAFTLVGQVEFFYKQFPENMKSLAGSLFFCGLAGSSYLSTLLISIIHKVTANSATGNWLPQNLNKGRLDYFYYVIAALEVFNLGYFILCANWYKYKGAATTTSSDLELDQVSKPSETTHNTV</sequence>
<dbReference type="PANTHER" id="PTHR11654">
    <property type="entry name" value="OLIGOPEPTIDE TRANSPORTER-RELATED"/>
    <property type="match status" value="1"/>
</dbReference>
<feature type="transmembrane region" description="Helical" evidence="6">
    <location>
        <begin position="505"/>
        <end position="528"/>
    </location>
</feature>
<accession>V7CDH7</accession>
<feature type="transmembrane region" description="Helical" evidence="6">
    <location>
        <begin position="335"/>
        <end position="355"/>
    </location>
</feature>
<dbReference type="eggNOG" id="KOG1237">
    <property type="taxonomic scope" value="Eukaryota"/>
</dbReference>
<feature type="transmembrane region" description="Helical" evidence="6">
    <location>
        <begin position="141"/>
        <end position="161"/>
    </location>
</feature>
<keyword evidence="8" id="KW-1185">Reference proteome</keyword>
<feature type="transmembrane region" description="Helical" evidence="6">
    <location>
        <begin position="215"/>
        <end position="235"/>
    </location>
</feature>
<dbReference type="GO" id="GO:0022857">
    <property type="term" value="F:transmembrane transporter activity"/>
    <property type="evidence" value="ECO:0007669"/>
    <property type="project" value="InterPro"/>
</dbReference>
<feature type="transmembrane region" description="Helical" evidence="6">
    <location>
        <begin position="188"/>
        <end position="209"/>
    </location>
</feature>
<evidence type="ECO:0000256" key="4">
    <source>
        <dbReference type="ARBA" id="ARBA00022989"/>
    </source>
</evidence>
<gene>
    <name evidence="7" type="ORF">PHAVU_003G193400g</name>
</gene>
<comment type="subcellular location">
    <subcellularLocation>
        <location evidence="1">Membrane</location>
        <topology evidence="1">Multi-pass membrane protein</topology>
    </subcellularLocation>
</comment>
<dbReference type="STRING" id="3885.V7CDH7"/>
<reference evidence="8" key="1">
    <citation type="journal article" date="2014" name="Nat. Genet.">
        <title>A reference genome for common bean and genome-wide analysis of dual domestications.</title>
        <authorList>
            <person name="Schmutz J."/>
            <person name="McClean P.E."/>
            <person name="Mamidi S."/>
            <person name="Wu G.A."/>
            <person name="Cannon S.B."/>
            <person name="Grimwood J."/>
            <person name="Jenkins J."/>
            <person name="Shu S."/>
            <person name="Song Q."/>
            <person name="Chavarro C."/>
            <person name="Torres-Torres M."/>
            <person name="Geffroy V."/>
            <person name="Moghaddam S.M."/>
            <person name="Gao D."/>
            <person name="Abernathy B."/>
            <person name="Barry K."/>
            <person name="Blair M."/>
            <person name="Brick M.A."/>
            <person name="Chovatia M."/>
            <person name="Gepts P."/>
            <person name="Goodstein D.M."/>
            <person name="Gonzales M."/>
            <person name="Hellsten U."/>
            <person name="Hyten D.L."/>
            <person name="Jia G."/>
            <person name="Kelly J.D."/>
            <person name="Kudrna D."/>
            <person name="Lee R."/>
            <person name="Richard M.M."/>
            <person name="Miklas P.N."/>
            <person name="Osorno J.M."/>
            <person name="Rodrigues J."/>
            <person name="Thareau V."/>
            <person name="Urrea C.A."/>
            <person name="Wang M."/>
            <person name="Yu Y."/>
            <person name="Zhang M."/>
            <person name="Wing R.A."/>
            <person name="Cregan P.B."/>
            <person name="Rokhsar D.S."/>
            <person name="Jackson S.A."/>
        </authorList>
    </citation>
    <scope>NUCLEOTIDE SEQUENCE [LARGE SCALE GENOMIC DNA]</scope>
    <source>
        <strain evidence="8">cv. G19833</strain>
    </source>
</reference>
<dbReference type="GO" id="GO:0016020">
    <property type="term" value="C:membrane"/>
    <property type="evidence" value="ECO:0007669"/>
    <property type="project" value="UniProtKB-SubCell"/>
</dbReference>
<feature type="transmembrane region" description="Helical" evidence="6">
    <location>
        <begin position="417"/>
        <end position="437"/>
    </location>
</feature>
<dbReference type="Gramene" id="ESW27340">
    <property type="protein sequence ID" value="ESW27340"/>
    <property type="gene ID" value="PHAVU_003G193400g"/>
</dbReference>
<comment type="similarity">
    <text evidence="2">Belongs to the major facilitator superfamily. Proton-dependent oligopeptide transporter (POT/PTR) (TC 2.A.17) family.</text>
</comment>